<organism evidence="5 6">
    <name type="scientific">Kribbella albertanoniae</name>
    <dbReference type="NCBI Taxonomy" id="1266829"/>
    <lineage>
        <taxon>Bacteria</taxon>
        <taxon>Bacillati</taxon>
        <taxon>Actinomycetota</taxon>
        <taxon>Actinomycetes</taxon>
        <taxon>Propionibacteriales</taxon>
        <taxon>Kribbellaceae</taxon>
        <taxon>Kribbella</taxon>
    </lineage>
</organism>
<feature type="domain" description="Plastocyanin-like" evidence="4">
    <location>
        <begin position="104"/>
        <end position="215"/>
    </location>
</feature>
<dbReference type="Proteomes" id="UP000295075">
    <property type="component" value="Unassembled WGS sequence"/>
</dbReference>
<dbReference type="GO" id="GO:0016491">
    <property type="term" value="F:oxidoreductase activity"/>
    <property type="evidence" value="ECO:0007669"/>
    <property type="project" value="InterPro"/>
</dbReference>
<dbReference type="PANTHER" id="PTHR48267">
    <property type="entry name" value="CUPREDOXIN SUPERFAMILY PROTEIN"/>
    <property type="match status" value="1"/>
</dbReference>
<dbReference type="OrthoDB" id="345021at2"/>
<comment type="similarity">
    <text evidence="1">Belongs to the multicopper oxidase family.</text>
</comment>
<feature type="domain" description="Plastocyanin-like" evidence="3">
    <location>
        <begin position="412"/>
        <end position="515"/>
    </location>
</feature>
<dbReference type="Pfam" id="PF07732">
    <property type="entry name" value="Cu-oxidase_3"/>
    <property type="match status" value="1"/>
</dbReference>
<dbReference type="SUPFAM" id="SSF49503">
    <property type="entry name" value="Cupredoxins"/>
    <property type="match status" value="2"/>
</dbReference>
<gene>
    <name evidence="5" type="ORF">E1261_41080</name>
</gene>
<dbReference type="InterPro" id="IPR008972">
    <property type="entry name" value="Cupredoxin"/>
</dbReference>
<dbReference type="InterPro" id="IPR011707">
    <property type="entry name" value="Cu-oxidase-like_N"/>
</dbReference>
<dbReference type="InterPro" id="IPR045087">
    <property type="entry name" value="Cu-oxidase_fam"/>
</dbReference>
<dbReference type="Gene3D" id="2.60.40.420">
    <property type="entry name" value="Cupredoxins - blue copper proteins"/>
    <property type="match status" value="3"/>
</dbReference>
<evidence type="ECO:0000256" key="1">
    <source>
        <dbReference type="ARBA" id="ARBA00010609"/>
    </source>
</evidence>
<evidence type="ECO:0000313" key="5">
    <source>
        <dbReference type="EMBL" id="TDC14963.1"/>
    </source>
</evidence>
<sequence>MDLHHRVRAAGAGDRGCGRCRRHRSPAAGRQQQVIGRRRLLQATAGLALSGCAGPSGGGNIETESSAGSLLRSTAKLPEPFTVPLPIPAVLKPTDRHNLTQRAAQVEILPGLKTQIWGYDGTFPGPTIESRRGQQIVVRHRNALAVPVVVHLHGGRTPADSDGYPTDTIAPGRSRDYTYPLDQPATTLWYHDHTMDFTGPQVYRGLAGFHLIRDDVEDGLPLPRGEREIPLMIADRAFGEDGAFLYPSMDGMPGVTSEFMSGVLGDCILVNGAPWPVLEVSATRYRFRILNASNARRYKLKLDPPAPIVQIGSDLGLLAAPVEHDDLTIAQAERFDVVIDFSRYDVGQSVTLTNRLGSGGTKNVMRFVVARKGSDDSRIPDQLAEIEPLSRSQAVVQRQFVFARNGPSHHGTTTWAVNGQAFAPDTILAEPALGSVELWKLRAQNVPHPIHIHLAPFQVQDPGRTATGWKDTVDLSSGDEAEVLLRFDGYRGKYVFHCHNLEHEDMMMMANFRVQ</sequence>
<protein>
    <submittedName>
        <fullName evidence="5">Multicopper oxidase family protein</fullName>
    </submittedName>
</protein>
<proteinExistence type="inferred from homology"/>
<dbReference type="CDD" id="cd14448">
    <property type="entry name" value="CuRO_2_BOD_CotA_like"/>
    <property type="match status" value="1"/>
</dbReference>
<dbReference type="EMBL" id="SMKA01000354">
    <property type="protein sequence ID" value="TDC14963.1"/>
    <property type="molecule type" value="Genomic_DNA"/>
</dbReference>
<dbReference type="InterPro" id="IPR011706">
    <property type="entry name" value="Cu-oxidase_C"/>
</dbReference>
<dbReference type="PANTHER" id="PTHR48267:SF1">
    <property type="entry name" value="BILIRUBIN OXIDASE"/>
    <property type="match status" value="1"/>
</dbReference>
<feature type="region of interest" description="Disordered" evidence="2">
    <location>
        <begin position="1"/>
        <end position="30"/>
    </location>
</feature>
<evidence type="ECO:0000259" key="3">
    <source>
        <dbReference type="Pfam" id="PF07731"/>
    </source>
</evidence>
<reference evidence="5 6" key="1">
    <citation type="submission" date="2019-03" db="EMBL/GenBank/DDBJ databases">
        <title>Draft genome sequences of novel Actinobacteria.</title>
        <authorList>
            <person name="Sahin N."/>
            <person name="Ay H."/>
            <person name="Saygin H."/>
        </authorList>
    </citation>
    <scope>NUCLEOTIDE SEQUENCE [LARGE SCALE GENOMIC DNA]</scope>
    <source>
        <strain evidence="5 6">JCM 30547</strain>
    </source>
</reference>
<evidence type="ECO:0000259" key="4">
    <source>
        <dbReference type="Pfam" id="PF07732"/>
    </source>
</evidence>
<dbReference type="Pfam" id="PF07731">
    <property type="entry name" value="Cu-oxidase_2"/>
    <property type="match status" value="1"/>
</dbReference>
<comment type="caution">
    <text evidence="5">The sequence shown here is derived from an EMBL/GenBank/DDBJ whole genome shotgun (WGS) entry which is preliminary data.</text>
</comment>
<evidence type="ECO:0000313" key="6">
    <source>
        <dbReference type="Proteomes" id="UP000295075"/>
    </source>
</evidence>
<accession>A0A4R4P2N2</accession>
<dbReference type="AlphaFoldDB" id="A0A4R4P2N2"/>
<name>A0A4R4P2N2_9ACTN</name>
<evidence type="ECO:0000256" key="2">
    <source>
        <dbReference type="SAM" id="MobiDB-lite"/>
    </source>
</evidence>
<dbReference type="GO" id="GO:0005507">
    <property type="term" value="F:copper ion binding"/>
    <property type="evidence" value="ECO:0007669"/>
    <property type="project" value="InterPro"/>
</dbReference>
<keyword evidence="6" id="KW-1185">Reference proteome</keyword>